<keyword evidence="2" id="KW-1185">Reference proteome</keyword>
<protein>
    <submittedName>
        <fullName evidence="1">Uncharacterized protein</fullName>
    </submittedName>
</protein>
<sequence length="234" mass="26167">MTTTRAGTPEMPYTEAKEHVPGRLHAIFIDPYSAFENAATERLLHLRVATQALVLAPMRDARLVLRVIHGWANGSFEPSELCHSDHRLGSLAEFCRVADDYQNAFENLKPLPRDAASLLAEPLERAIAAAEANGQALEEETCTIPARWPAFPQGLTLYTFFKVYHRLTYGEDDTYRSVLCQTADGPREIHEFHLEEGECAVVAPREGEIGDSVLILHESQLRPILRLMEESQGS</sequence>
<proteinExistence type="predicted"/>
<dbReference type="RefSeq" id="WP_342027786.1">
    <property type="nucleotide sequence ID" value="NZ_FOBC01000014.1"/>
</dbReference>
<dbReference type="Proteomes" id="UP000198807">
    <property type="component" value="Unassembled WGS sequence"/>
</dbReference>
<dbReference type="STRING" id="650850.SAMN04488129_11462"/>
<name>A0A1H7SFT6_9GAMM</name>
<evidence type="ECO:0000313" key="2">
    <source>
        <dbReference type="Proteomes" id="UP000198807"/>
    </source>
</evidence>
<dbReference type="AlphaFoldDB" id="A0A1H7SFT6"/>
<gene>
    <name evidence="1" type="ORF">SAMN04488129_11462</name>
</gene>
<dbReference type="EMBL" id="FOBC01000014">
    <property type="protein sequence ID" value="SEL70347.1"/>
    <property type="molecule type" value="Genomic_DNA"/>
</dbReference>
<organism evidence="1 2">
    <name type="scientific">Halomonas daqiaonensis</name>
    <dbReference type="NCBI Taxonomy" id="650850"/>
    <lineage>
        <taxon>Bacteria</taxon>
        <taxon>Pseudomonadati</taxon>
        <taxon>Pseudomonadota</taxon>
        <taxon>Gammaproteobacteria</taxon>
        <taxon>Oceanospirillales</taxon>
        <taxon>Halomonadaceae</taxon>
        <taxon>Halomonas</taxon>
    </lineage>
</organism>
<reference evidence="2" key="1">
    <citation type="submission" date="2016-10" db="EMBL/GenBank/DDBJ databases">
        <authorList>
            <person name="Varghese N."/>
            <person name="Submissions S."/>
        </authorList>
    </citation>
    <scope>NUCLEOTIDE SEQUENCE [LARGE SCALE GENOMIC DNA]</scope>
    <source>
        <strain evidence="2">CGMCC 1.9150</strain>
    </source>
</reference>
<evidence type="ECO:0000313" key="1">
    <source>
        <dbReference type="EMBL" id="SEL70347.1"/>
    </source>
</evidence>
<accession>A0A1H7SFT6</accession>